<dbReference type="EMBL" id="CP002659">
    <property type="protein sequence ID" value="AEC02545.1"/>
    <property type="molecule type" value="Genomic_DNA"/>
</dbReference>
<accession>F4GHF6</accession>
<evidence type="ECO:0000259" key="5">
    <source>
        <dbReference type="PROSITE" id="PS50850"/>
    </source>
</evidence>
<gene>
    <name evidence="6" type="ordered locus">Spico_1339</name>
</gene>
<dbReference type="InterPro" id="IPR020846">
    <property type="entry name" value="MFS_dom"/>
</dbReference>
<name>F4GHF6_PARC1</name>
<feature type="transmembrane region" description="Helical" evidence="4">
    <location>
        <begin position="402"/>
        <end position="424"/>
    </location>
</feature>
<dbReference type="Gene3D" id="1.20.1250.20">
    <property type="entry name" value="MFS general substrate transporter like domains"/>
    <property type="match status" value="2"/>
</dbReference>
<feature type="transmembrane region" description="Helical" evidence="4">
    <location>
        <begin position="111"/>
        <end position="128"/>
    </location>
</feature>
<evidence type="ECO:0000256" key="2">
    <source>
        <dbReference type="ARBA" id="ARBA00022989"/>
    </source>
</evidence>
<evidence type="ECO:0000256" key="4">
    <source>
        <dbReference type="SAM" id="Phobius"/>
    </source>
</evidence>
<dbReference type="PROSITE" id="PS50850">
    <property type="entry name" value="MFS"/>
    <property type="match status" value="1"/>
</dbReference>
<evidence type="ECO:0000313" key="7">
    <source>
        <dbReference type="Proteomes" id="UP000007939"/>
    </source>
</evidence>
<dbReference type="GO" id="GO:0022857">
    <property type="term" value="F:transmembrane transporter activity"/>
    <property type="evidence" value="ECO:0007669"/>
    <property type="project" value="InterPro"/>
</dbReference>
<reference evidence="7" key="1">
    <citation type="submission" date="2011-04" db="EMBL/GenBank/DDBJ databases">
        <title>The complete genome of Spirochaeta coccoides DSM 17374.</title>
        <authorList>
            <person name="Lucas S."/>
            <person name="Copeland A."/>
            <person name="Lapidus A."/>
            <person name="Bruce D."/>
            <person name="Goodwin L."/>
            <person name="Pitluck S."/>
            <person name="Peters L."/>
            <person name="Kyrpides N."/>
            <person name="Mavromatis K."/>
            <person name="Pagani I."/>
            <person name="Ivanova N."/>
            <person name="Ovchinnikova G."/>
            <person name="Lu M."/>
            <person name="Detter J.C."/>
            <person name="Tapia R."/>
            <person name="Han C."/>
            <person name="Land M."/>
            <person name="Hauser L."/>
            <person name="Markowitz V."/>
            <person name="Cheng J.-F."/>
            <person name="Hugenholtz P."/>
            <person name="Woyke T."/>
            <person name="Wu D."/>
            <person name="Spring S."/>
            <person name="Schroeder M."/>
            <person name="Brambilla E."/>
            <person name="Klenk H.-P."/>
            <person name="Eisen J.A."/>
        </authorList>
    </citation>
    <scope>NUCLEOTIDE SEQUENCE [LARGE SCALE GENOMIC DNA]</scope>
    <source>
        <strain evidence="7">ATCC BAA-1237 / DSM 17374 / SPN1</strain>
    </source>
</reference>
<dbReference type="Pfam" id="PF07690">
    <property type="entry name" value="MFS_1"/>
    <property type="match status" value="1"/>
</dbReference>
<protein>
    <submittedName>
        <fullName evidence="6">Major facilitator superfamily MFS_1</fullName>
    </submittedName>
</protein>
<feature type="transmembrane region" description="Helical" evidence="4">
    <location>
        <begin position="277"/>
        <end position="300"/>
    </location>
</feature>
<dbReference type="eggNOG" id="COG2211">
    <property type="taxonomic scope" value="Bacteria"/>
</dbReference>
<reference evidence="6 7" key="2">
    <citation type="journal article" date="2012" name="Stand. Genomic Sci.">
        <title>Complete genome sequence of the termite hindgut bacterium Spirochaeta coccoides type strain (SPN1(T)), reclassification in the genus Sphaerochaeta as Sphaerochaeta coccoides comb. nov. and emendations of the family Spirochaetaceae and the genus Sphaerochaeta.</title>
        <authorList>
            <person name="Abt B."/>
            <person name="Han C."/>
            <person name="Scheuner C."/>
            <person name="Lu M."/>
            <person name="Lapidus A."/>
            <person name="Nolan M."/>
            <person name="Lucas S."/>
            <person name="Hammon N."/>
            <person name="Deshpande S."/>
            <person name="Cheng J.F."/>
            <person name="Tapia R."/>
            <person name="Goodwin L.A."/>
            <person name="Pitluck S."/>
            <person name="Liolios K."/>
            <person name="Pagani I."/>
            <person name="Ivanova N."/>
            <person name="Mavromatis K."/>
            <person name="Mikhailova N."/>
            <person name="Huntemann M."/>
            <person name="Pati A."/>
            <person name="Chen A."/>
            <person name="Palaniappan K."/>
            <person name="Land M."/>
            <person name="Hauser L."/>
            <person name="Brambilla E.M."/>
            <person name="Rohde M."/>
            <person name="Spring S."/>
            <person name="Gronow S."/>
            <person name="Goker M."/>
            <person name="Woyke T."/>
            <person name="Bristow J."/>
            <person name="Eisen J.A."/>
            <person name="Markowitz V."/>
            <person name="Hugenholtz P."/>
            <person name="Kyrpides N.C."/>
            <person name="Klenk H.P."/>
            <person name="Detter J.C."/>
        </authorList>
    </citation>
    <scope>NUCLEOTIDE SEQUENCE [LARGE SCALE GENOMIC DNA]</scope>
    <source>
        <strain evidence="7">ATCC BAA-1237 / DSM 17374 / SPN1</strain>
    </source>
</reference>
<evidence type="ECO:0000256" key="1">
    <source>
        <dbReference type="ARBA" id="ARBA00022692"/>
    </source>
</evidence>
<dbReference type="PANTHER" id="PTHR23528:SF1">
    <property type="entry name" value="MAJOR FACILITATOR SUPERFAMILY (MFS) PROFILE DOMAIN-CONTAINING PROTEIN"/>
    <property type="match status" value="1"/>
</dbReference>
<dbReference type="HOGENOM" id="CLU_038661_0_0_12"/>
<keyword evidence="7" id="KW-1185">Reference proteome</keyword>
<proteinExistence type="predicted"/>
<feature type="transmembrane region" description="Helical" evidence="4">
    <location>
        <begin position="374"/>
        <end position="396"/>
    </location>
</feature>
<feature type="transmembrane region" description="Helical" evidence="4">
    <location>
        <begin position="341"/>
        <end position="362"/>
    </location>
</feature>
<feature type="transmembrane region" description="Helical" evidence="4">
    <location>
        <begin position="148"/>
        <end position="167"/>
    </location>
</feature>
<dbReference type="PANTHER" id="PTHR23528">
    <property type="match status" value="1"/>
</dbReference>
<dbReference type="InterPro" id="IPR036259">
    <property type="entry name" value="MFS_trans_sf"/>
</dbReference>
<dbReference type="InterPro" id="IPR011701">
    <property type="entry name" value="MFS"/>
</dbReference>
<keyword evidence="1 4" id="KW-0812">Transmembrane</keyword>
<dbReference type="Proteomes" id="UP000007939">
    <property type="component" value="Chromosome"/>
</dbReference>
<feature type="transmembrane region" description="Helical" evidence="4">
    <location>
        <begin position="12"/>
        <end position="31"/>
    </location>
</feature>
<feature type="transmembrane region" description="Helical" evidence="4">
    <location>
        <begin position="187"/>
        <end position="208"/>
    </location>
</feature>
<dbReference type="STRING" id="760011.Spico_1339"/>
<feature type="transmembrane region" description="Helical" evidence="4">
    <location>
        <begin position="51"/>
        <end position="74"/>
    </location>
</feature>
<dbReference type="SUPFAM" id="SSF103473">
    <property type="entry name" value="MFS general substrate transporter"/>
    <property type="match status" value="1"/>
</dbReference>
<keyword evidence="2 4" id="KW-1133">Transmembrane helix</keyword>
<dbReference type="OrthoDB" id="7584869at2"/>
<organism evidence="6 7">
    <name type="scientific">Parasphaerochaeta coccoides (strain ATCC BAA-1237 / DSM 17374 / SPN1)</name>
    <name type="common">Sphaerochaeta coccoides</name>
    <dbReference type="NCBI Taxonomy" id="760011"/>
    <lineage>
        <taxon>Bacteria</taxon>
        <taxon>Pseudomonadati</taxon>
        <taxon>Spirochaetota</taxon>
        <taxon>Spirochaetia</taxon>
        <taxon>Spirochaetales</taxon>
        <taxon>Sphaerochaetaceae</taxon>
        <taxon>Parasphaerochaeta</taxon>
    </lineage>
</organism>
<dbReference type="KEGG" id="scc:Spico_1339"/>
<sequence length="440" mass="48063">MQQEHKEKKGLKGYYKTTFLIGLGFFTMGLMDPLYDTFVPQFLGRYIESNGVIGTVMTLDNVLAIFLIPIFAALSDRTRTRIGRRMPYIVTLLPLAAIAFGIIPVTALTSLSILILTIFLLNIFKQAVRGPVVALMPDMVPGDLRSEANGVINTMGGVATIVGTLGLSLLMNVPVSLPGFSEPQKNILSFPVATILIILAVVLLFVFVKEKKAEPTTGDTKEKEKTPILRSIGFVFKEKDKSALFILLSLLTWFIGYQGVLPFLGKYSSEVLGATGGLSAFGAGMVGIAYAIFAIPSGVMAHRYGRKKTIRLALVALVAVLLLLFVHSFVTGGLAAMPRLASFWVLLFCFGIFWVTIVTNSFPMLWQMASFETIGIYTGLYYFFSQLASIIAPPITGFLIDISSYSVLFIFAAVCMALACFFMSKVKRGEPDDKPVEQPS</sequence>
<evidence type="ECO:0000256" key="3">
    <source>
        <dbReference type="ARBA" id="ARBA00023136"/>
    </source>
</evidence>
<keyword evidence="3 4" id="KW-0472">Membrane</keyword>
<feature type="transmembrane region" description="Helical" evidence="4">
    <location>
        <begin position="312"/>
        <end position="335"/>
    </location>
</feature>
<dbReference type="AlphaFoldDB" id="F4GHF6"/>
<feature type="domain" description="Major facilitator superfamily (MFS) profile" evidence="5">
    <location>
        <begin position="17"/>
        <end position="430"/>
    </location>
</feature>
<dbReference type="RefSeq" id="WP_013739940.1">
    <property type="nucleotide sequence ID" value="NC_015436.1"/>
</dbReference>
<feature type="transmembrane region" description="Helical" evidence="4">
    <location>
        <begin position="86"/>
        <end position="105"/>
    </location>
</feature>
<feature type="transmembrane region" description="Helical" evidence="4">
    <location>
        <begin position="244"/>
        <end position="265"/>
    </location>
</feature>
<evidence type="ECO:0000313" key="6">
    <source>
        <dbReference type="EMBL" id="AEC02545.1"/>
    </source>
</evidence>